<keyword evidence="4" id="KW-0547">Nucleotide-binding</keyword>
<name>A0ABQ5W8J8_9HYPH</name>
<dbReference type="PANTHER" id="PTHR43776:SF7">
    <property type="entry name" value="D,D-DIPEPTIDE TRANSPORT ATP-BINDING PROTEIN DDPF-RELATED"/>
    <property type="match status" value="1"/>
</dbReference>
<accession>A0ABQ5W8J8</accession>
<dbReference type="RefSeq" id="WP_284341566.1">
    <property type="nucleotide sequence ID" value="NZ_BSNS01000018.1"/>
</dbReference>
<dbReference type="InterPro" id="IPR003439">
    <property type="entry name" value="ABC_transporter-like_ATP-bd"/>
</dbReference>
<dbReference type="GO" id="GO:0005524">
    <property type="term" value="F:ATP binding"/>
    <property type="evidence" value="ECO:0007669"/>
    <property type="project" value="UniProtKB-KW"/>
</dbReference>
<proteinExistence type="inferred from homology"/>
<dbReference type="Pfam" id="PF00005">
    <property type="entry name" value="ABC_tran"/>
    <property type="match status" value="1"/>
</dbReference>
<keyword evidence="5 7" id="KW-0067">ATP-binding</keyword>
<feature type="domain" description="ABC transporter" evidence="6">
    <location>
        <begin position="18"/>
        <end position="273"/>
    </location>
</feature>
<evidence type="ECO:0000256" key="3">
    <source>
        <dbReference type="ARBA" id="ARBA00022448"/>
    </source>
</evidence>
<dbReference type="NCBIfam" id="TIGR01727">
    <property type="entry name" value="oligo_HPY"/>
    <property type="match status" value="1"/>
</dbReference>
<comment type="similarity">
    <text evidence="2">Belongs to the ABC transporter superfamily.</text>
</comment>
<keyword evidence="3" id="KW-0813">Transport</keyword>
<dbReference type="PANTHER" id="PTHR43776">
    <property type="entry name" value="TRANSPORT ATP-BINDING PROTEIN"/>
    <property type="match status" value="1"/>
</dbReference>
<dbReference type="PROSITE" id="PS50893">
    <property type="entry name" value="ABC_TRANSPORTER_2"/>
    <property type="match status" value="1"/>
</dbReference>
<dbReference type="InterPro" id="IPR003593">
    <property type="entry name" value="AAA+_ATPase"/>
</dbReference>
<dbReference type="InterPro" id="IPR027417">
    <property type="entry name" value="P-loop_NTPase"/>
</dbReference>
<comment type="caution">
    <text evidence="7">The sequence shown here is derived from an EMBL/GenBank/DDBJ whole genome shotgun (WGS) entry which is preliminary data.</text>
</comment>
<evidence type="ECO:0000256" key="5">
    <source>
        <dbReference type="ARBA" id="ARBA00022840"/>
    </source>
</evidence>
<dbReference type="Proteomes" id="UP001156691">
    <property type="component" value="Unassembled WGS sequence"/>
</dbReference>
<evidence type="ECO:0000259" key="6">
    <source>
        <dbReference type="PROSITE" id="PS50893"/>
    </source>
</evidence>
<dbReference type="SUPFAM" id="SSF52540">
    <property type="entry name" value="P-loop containing nucleoside triphosphate hydrolases"/>
    <property type="match status" value="1"/>
</dbReference>
<organism evidence="7 8">
    <name type="scientific">Devosia nitrariae</name>
    <dbReference type="NCBI Taxonomy" id="2071872"/>
    <lineage>
        <taxon>Bacteria</taxon>
        <taxon>Pseudomonadati</taxon>
        <taxon>Pseudomonadota</taxon>
        <taxon>Alphaproteobacteria</taxon>
        <taxon>Hyphomicrobiales</taxon>
        <taxon>Devosiaceae</taxon>
        <taxon>Devosia</taxon>
    </lineage>
</organism>
<gene>
    <name evidence="7" type="ORF">GCM10010862_34080</name>
</gene>
<comment type="subcellular location">
    <subcellularLocation>
        <location evidence="1">Cell inner membrane</location>
        <topology evidence="1">Peripheral membrane protein</topology>
    </subcellularLocation>
</comment>
<evidence type="ECO:0000256" key="4">
    <source>
        <dbReference type="ARBA" id="ARBA00022741"/>
    </source>
</evidence>
<evidence type="ECO:0000256" key="1">
    <source>
        <dbReference type="ARBA" id="ARBA00004417"/>
    </source>
</evidence>
<dbReference type="CDD" id="cd03257">
    <property type="entry name" value="ABC_NikE_OppD_transporters"/>
    <property type="match status" value="1"/>
</dbReference>
<dbReference type="Pfam" id="PF08352">
    <property type="entry name" value="oligo_HPY"/>
    <property type="match status" value="1"/>
</dbReference>
<dbReference type="SMART" id="SM00382">
    <property type="entry name" value="AAA"/>
    <property type="match status" value="1"/>
</dbReference>
<sequence>MTDVMQPPATAKTAESCLEVRNLKMHFGQSGGFFRQKTGVVKAVDGVDLTVADGETVGLVGESGCGKSTLGRAILRVYEPTSGEIRYRRRGAGDWIDLARASPKTMTDLRNDIRMIFQDPFTSLNARQTVLEAIGQPLFARGVARSEVRDRVAMIMGKVGLRPEFMPRYPHAFSGGERQRIVIARALVVEPHLVVADEAVSALDVSVRAQTLNLLQDLQDDFNLTYLFISHDLSVVKHVSDHVAVMYVGRIVEFAPSAEIFARPLHPYTASLIAAIPVSSPNLRGRPRAELTGEIPDPSKPPPGCQFHPRCAFATEACRKDVPPLRPMAGGRQVACHHAEELELAGIPA</sequence>
<dbReference type="InterPro" id="IPR050319">
    <property type="entry name" value="ABC_transp_ATP-bind"/>
</dbReference>
<dbReference type="InterPro" id="IPR017871">
    <property type="entry name" value="ABC_transporter-like_CS"/>
</dbReference>
<keyword evidence="8" id="KW-1185">Reference proteome</keyword>
<dbReference type="PROSITE" id="PS00211">
    <property type="entry name" value="ABC_TRANSPORTER_1"/>
    <property type="match status" value="1"/>
</dbReference>
<protein>
    <submittedName>
        <fullName evidence="7">ABC transporter ATP-binding protein</fullName>
    </submittedName>
</protein>
<evidence type="ECO:0000256" key="2">
    <source>
        <dbReference type="ARBA" id="ARBA00005417"/>
    </source>
</evidence>
<dbReference type="EMBL" id="BSNS01000018">
    <property type="protein sequence ID" value="GLQ56149.1"/>
    <property type="molecule type" value="Genomic_DNA"/>
</dbReference>
<reference evidence="8" key="1">
    <citation type="journal article" date="2019" name="Int. J. Syst. Evol. Microbiol.">
        <title>The Global Catalogue of Microorganisms (GCM) 10K type strain sequencing project: providing services to taxonomists for standard genome sequencing and annotation.</title>
        <authorList>
            <consortium name="The Broad Institute Genomics Platform"/>
            <consortium name="The Broad Institute Genome Sequencing Center for Infectious Disease"/>
            <person name="Wu L."/>
            <person name="Ma J."/>
        </authorList>
    </citation>
    <scope>NUCLEOTIDE SEQUENCE [LARGE SCALE GENOMIC DNA]</scope>
    <source>
        <strain evidence="8">NBRC 112416</strain>
    </source>
</reference>
<dbReference type="Gene3D" id="3.40.50.300">
    <property type="entry name" value="P-loop containing nucleotide triphosphate hydrolases"/>
    <property type="match status" value="1"/>
</dbReference>
<evidence type="ECO:0000313" key="8">
    <source>
        <dbReference type="Proteomes" id="UP001156691"/>
    </source>
</evidence>
<evidence type="ECO:0000313" key="7">
    <source>
        <dbReference type="EMBL" id="GLQ56149.1"/>
    </source>
</evidence>
<dbReference type="InterPro" id="IPR013563">
    <property type="entry name" value="Oligopep_ABC_C"/>
</dbReference>